<dbReference type="InterPro" id="IPR051084">
    <property type="entry name" value="H+-coupled_symporters"/>
</dbReference>
<feature type="transmembrane region" description="Helical" evidence="8">
    <location>
        <begin position="66"/>
        <end position="91"/>
    </location>
</feature>
<dbReference type="KEGG" id="mno:Mnod_6792"/>
<dbReference type="HOGENOM" id="CLU_001265_39_0_5"/>
<evidence type="ECO:0000256" key="6">
    <source>
        <dbReference type="ARBA" id="ARBA00022989"/>
    </source>
</evidence>
<evidence type="ECO:0000256" key="4">
    <source>
        <dbReference type="ARBA" id="ARBA00022692"/>
    </source>
</evidence>
<dbReference type="PROSITE" id="PS00217">
    <property type="entry name" value="SUGAR_TRANSPORT_2"/>
    <property type="match status" value="1"/>
</dbReference>
<dbReference type="GO" id="GO:0015293">
    <property type="term" value="F:symporter activity"/>
    <property type="evidence" value="ECO:0007669"/>
    <property type="project" value="UniProtKB-KW"/>
</dbReference>
<dbReference type="CDD" id="cd17367">
    <property type="entry name" value="MFS_KgtP"/>
    <property type="match status" value="1"/>
</dbReference>
<reference evidence="10 11" key="1">
    <citation type="submission" date="2009-01" db="EMBL/GenBank/DDBJ databases">
        <title>Complete sequence of chromosome of Methylobacterium nodulans ORS 2060.</title>
        <authorList>
            <consortium name="US DOE Joint Genome Institute"/>
            <person name="Lucas S."/>
            <person name="Copeland A."/>
            <person name="Lapidus A."/>
            <person name="Glavina del Rio T."/>
            <person name="Dalin E."/>
            <person name="Tice H."/>
            <person name="Bruce D."/>
            <person name="Goodwin L."/>
            <person name="Pitluck S."/>
            <person name="Sims D."/>
            <person name="Brettin T."/>
            <person name="Detter J.C."/>
            <person name="Han C."/>
            <person name="Larimer F."/>
            <person name="Land M."/>
            <person name="Hauser L."/>
            <person name="Kyrpides N."/>
            <person name="Ivanova N."/>
            <person name="Marx C.J."/>
            <person name="Richardson P."/>
        </authorList>
    </citation>
    <scope>NUCLEOTIDE SEQUENCE [LARGE SCALE GENOMIC DNA]</scope>
    <source>
        <strain evidence="11">LMG 21967 / CNCM I-2342 / ORS 2060</strain>
    </source>
</reference>
<dbReference type="InterPro" id="IPR005828">
    <property type="entry name" value="MFS_sugar_transport-like"/>
</dbReference>
<keyword evidence="7 8" id="KW-0472">Membrane</keyword>
<dbReference type="Pfam" id="PF00083">
    <property type="entry name" value="Sugar_tr"/>
    <property type="match status" value="2"/>
</dbReference>
<feature type="transmembrane region" description="Helical" evidence="8">
    <location>
        <begin position="123"/>
        <end position="147"/>
    </location>
</feature>
<gene>
    <name evidence="10" type="ordered locus">Mnod_6792</name>
</gene>
<keyword evidence="4 8" id="KW-0812">Transmembrane</keyword>
<feature type="transmembrane region" description="Helical" evidence="8">
    <location>
        <begin position="409"/>
        <end position="427"/>
    </location>
</feature>
<dbReference type="FunFam" id="1.20.1250.20:FF:000001">
    <property type="entry name" value="Dicarboxylate MFS transporter"/>
    <property type="match status" value="1"/>
</dbReference>
<evidence type="ECO:0000256" key="8">
    <source>
        <dbReference type="SAM" id="Phobius"/>
    </source>
</evidence>
<feature type="transmembrane region" description="Helical" evidence="8">
    <location>
        <begin position="314"/>
        <end position="334"/>
    </location>
</feature>
<feature type="transmembrane region" description="Helical" evidence="8">
    <location>
        <begin position="285"/>
        <end position="307"/>
    </location>
</feature>
<dbReference type="Proteomes" id="UP000008207">
    <property type="component" value="Chromosome"/>
</dbReference>
<feature type="transmembrane region" description="Helical" evidence="8">
    <location>
        <begin position="371"/>
        <end position="389"/>
    </location>
</feature>
<keyword evidence="3" id="KW-1003">Cell membrane</keyword>
<sequence>MSEPLAPSYPGGLSLQVRRRGRERVRAMLGACAGNLVEWYDFFVYAYASIYFAGAFFPKGDQTSQLLATAGVFAVGFFMRPIGGWLFGWIADTRGRKIAMVISVMMMSAGSLLIAILPTYQAIGIAAPILLVMARMFQGLSVGAEYGTGATYISEIATKGRRGFYGSFQYFTIVAGQFLALSTVTALQHLLTLDELRAWGWRIPFIIGALSAVVVFYLRRTMTETGSEKAMHRKEAGSLKGLLAHKRAVLLVLAFTAGGSLYFYTFTTYMQKFLVVSAGMKPETVSIVMTVSLVSFMLMQPVFGLLSDRLGVKIHMLLFTGLAALFVVPILTLIRSVTDPVAATGLVIAGLAIAAFYTPVSGLVKADLYPASVRALGVGFPYAIANAMFGGTAEYVALFLRSNGAESWFYVYVAVLAAFAFVASVAMPELTRHGYLDGSGTIKGNTGFRRDPARRAKALPAEVDTGSA</sequence>
<evidence type="ECO:0000256" key="1">
    <source>
        <dbReference type="ARBA" id="ARBA00004651"/>
    </source>
</evidence>
<dbReference type="PROSITE" id="PS50850">
    <property type="entry name" value="MFS"/>
    <property type="match status" value="1"/>
</dbReference>
<feature type="transmembrane region" description="Helical" evidence="8">
    <location>
        <begin position="168"/>
        <end position="187"/>
    </location>
</feature>
<keyword evidence="2" id="KW-0813">Transport</keyword>
<dbReference type="AlphaFoldDB" id="B8IG73"/>
<feature type="transmembrane region" description="Helical" evidence="8">
    <location>
        <begin position="340"/>
        <end position="359"/>
    </location>
</feature>
<keyword evidence="11" id="KW-1185">Reference proteome</keyword>
<evidence type="ECO:0000256" key="7">
    <source>
        <dbReference type="ARBA" id="ARBA00023136"/>
    </source>
</evidence>
<keyword evidence="5" id="KW-0769">Symport</keyword>
<accession>B8IG73</accession>
<dbReference type="SUPFAM" id="SSF103473">
    <property type="entry name" value="MFS general substrate transporter"/>
    <property type="match status" value="1"/>
</dbReference>
<evidence type="ECO:0000313" key="11">
    <source>
        <dbReference type="Proteomes" id="UP000008207"/>
    </source>
</evidence>
<dbReference type="EMBL" id="CP001349">
    <property type="protein sequence ID" value="ACL61550.1"/>
    <property type="molecule type" value="Genomic_DNA"/>
</dbReference>
<dbReference type="GO" id="GO:0005886">
    <property type="term" value="C:plasma membrane"/>
    <property type="evidence" value="ECO:0007669"/>
    <property type="project" value="UniProtKB-SubCell"/>
</dbReference>
<proteinExistence type="predicted"/>
<dbReference type="InterPro" id="IPR036259">
    <property type="entry name" value="MFS_trans_sf"/>
</dbReference>
<feature type="transmembrane region" description="Helical" evidence="8">
    <location>
        <begin position="98"/>
        <end position="117"/>
    </location>
</feature>
<evidence type="ECO:0000256" key="2">
    <source>
        <dbReference type="ARBA" id="ARBA00022448"/>
    </source>
</evidence>
<feature type="transmembrane region" description="Helical" evidence="8">
    <location>
        <begin position="28"/>
        <end position="54"/>
    </location>
</feature>
<evidence type="ECO:0000313" key="10">
    <source>
        <dbReference type="EMBL" id="ACL61550.1"/>
    </source>
</evidence>
<evidence type="ECO:0000256" key="5">
    <source>
        <dbReference type="ARBA" id="ARBA00022847"/>
    </source>
</evidence>
<feature type="transmembrane region" description="Helical" evidence="8">
    <location>
        <begin position="199"/>
        <end position="218"/>
    </location>
</feature>
<feature type="domain" description="Major facilitator superfamily (MFS) profile" evidence="9">
    <location>
        <begin position="27"/>
        <end position="432"/>
    </location>
</feature>
<dbReference type="PANTHER" id="PTHR43528:SF1">
    <property type="entry name" value="ALPHA-KETOGLUTARATE PERMEASE"/>
    <property type="match status" value="1"/>
</dbReference>
<feature type="transmembrane region" description="Helical" evidence="8">
    <location>
        <begin position="248"/>
        <end position="265"/>
    </location>
</feature>
<dbReference type="STRING" id="460265.Mnod_6792"/>
<name>B8IG73_METNO</name>
<comment type="subcellular location">
    <subcellularLocation>
        <location evidence="1">Cell membrane</location>
        <topology evidence="1">Multi-pass membrane protein</topology>
    </subcellularLocation>
</comment>
<evidence type="ECO:0000256" key="3">
    <source>
        <dbReference type="ARBA" id="ARBA00022475"/>
    </source>
</evidence>
<dbReference type="eggNOG" id="COG0477">
    <property type="taxonomic scope" value="Bacteria"/>
</dbReference>
<dbReference type="InterPro" id="IPR005829">
    <property type="entry name" value="Sugar_transporter_CS"/>
</dbReference>
<keyword evidence="6 8" id="KW-1133">Transmembrane helix</keyword>
<dbReference type="OrthoDB" id="9783227at2"/>
<protein>
    <submittedName>
        <fullName evidence="10">General substrate transporter</fullName>
    </submittedName>
</protein>
<dbReference type="NCBIfam" id="NF007710">
    <property type="entry name" value="PRK10406.1"/>
    <property type="match status" value="1"/>
</dbReference>
<dbReference type="Gene3D" id="1.20.1250.20">
    <property type="entry name" value="MFS general substrate transporter like domains"/>
    <property type="match status" value="2"/>
</dbReference>
<evidence type="ECO:0000259" key="9">
    <source>
        <dbReference type="PROSITE" id="PS50850"/>
    </source>
</evidence>
<dbReference type="InterPro" id="IPR020846">
    <property type="entry name" value="MFS_dom"/>
</dbReference>
<organism evidence="10 11">
    <name type="scientific">Methylobacterium nodulans (strain LMG 21967 / CNCM I-2342 / ORS 2060)</name>
    <dbReference type="NCBI Taxonomy" id="460265"/>
    <lineage>
        <taxon>Bacteria</taxon>
        <taxon>Pseudomonadati</taxon>
        <taxon>Pseudomonadota</taxon>
        <taxon>Alphaproteobacteria</taxon>
        <taxon>Hyphomicrobiales</taxon>
        <taxon>Methylobacteriaceae</taxon>
        <taxon>Methylobacterium</taxon>
    </lineage>
</organism>
<dbReference type="PANTHER" id="PTHR43528">
    <property type="entry name" value="ALPHA-KETOGLUTARATE PERMEASE"/>
    <property type="match status" value="1"/>
</dbReference>